<sequence>MKLGILDQMPKPKGMTAEQTAAHTIELAQLAESLGYGRYWFAEHHATRGMISSAPEVMMAAVASQTQTIKVGSGGILMPQYSPFKVASQIAQLESLFPGRVEAGLGRSPGGAEFLRSLLADDKPNQMAEYPDKLRQLIAYLDGSAKVHAAPRTTNRPELYSLGLGENSALLAGLLGIGYVFGHFIQPDRGVAALQTYRETFSQGFMDTPSAKACVFVVCGEDDAHAEQLAHTQDIWLLNVEKGLDSQVPTPEAAEEKMRLLSEDEVKKVKNNRRRMIIGGPETVKVALDHLSDSYQCEDWLILCNIYDWEEKKQSFERLAALYLGDESYSLHPNKI</sequence>
<dbReference type="InterPro" id="IPR019949">
    <property type="entry name" value="CmoO-like"/>
</dbReference>
<proteinExistence type="predicted"/>
<accession>A0ABV7N5Y8</accession>
<dbReference type="EMBL" id="JBHRVQ010000001">
    <property type="protein sequence ID" value="MFC3389005.1"/>
    <property type="molecule type" value="Genomic_DNA"/>
</dbReference>
<dbReference type="Gene3D" id="3.20.20.30">
    <property type="entry name" value="Luciferase-like domain"/>
    <property type="match status" value="1"/>
</dbReference>
<comment type="similarity">
    <text evidence="1">To bacterial alkanal monooxygenase alpha and beta chains.</text>
</comment>
<evidence type="ECO:0000313" key="3">
    <source>
        <dbReference type="EMBL" id="MFC3389005.1"/>
    </source>
</evidence>
<dbReference type="RefSeq" id="WP_380655354.1">
    <property type="nucleotide sequence ID" value="NZ_JBHRVQ010000001.1"/>
</dbReference>
<organism evidence="3 4">
    <name type="scientific">Salinicoccus sesuvii</name>
    <dbReference type="NCBI Taxonomy" id="868281"/>
    <lineage>
        <taxon>Bacteria</taxon>
        <taxon>Bacillati</taxon>
        <taxon>Bacillota</taxon>
        <taxon>Bacilli</taxon>
        <taxon>Bacillales</taxon>
        <taxon>Staphylococcaceae</taxon>
        <taxon>Salinicoccus</taxon>
    </lineage>
</organism>
<evidence type="ECO:0000259" key="2">
    <source>
        <dbReference type="Pfam" id="PF00296"/>
    </source>
</evidence>
<evidence type="ECO:0000256" key="1">
    <source>
        <dbReference type="ARBA" id="ARBA00007789"/>
    </source>
</evidence>
<keyword evidence="4" id="KW-1185">Reference proteome</keyword>
<reference evidence="4" key="1">
    <citation type="journal article" date="2019" name="Int. J. Syst. Evol. Microbiol.">
        <title>The Global Catalogue of Microorganisms (GCM) 10K type strain sequencing project: providing services to taxonomists for standard genome sequencing and annotation.</title>
        <authorList>
            <consortium name="The Broad Institute Genomics Platform"/>
            <consortium name="The Broad Institute Genome Sequencing Center for Infectious Disease"/>
            <person name="Wu L."/>
            <person name="Ma J."/>
        </authorList>
    </citation>
    <scope>NUCLEOTIDE SEQUENCE [LARGE SCALE GENOMIC DNA]</scope>
    <source>
        <strain evidence="4">CCM 7756</strain>
    </source>
</reference>
<keyword evidence="3" id="KW-0560">Oxidoreductase</keyword>
<dbReference type="InterPro" id="IPR050766">
    <property type="entry name" value="Bact_Lucif_Oxidored"/>
</dbReference>
<dbReference type="Proteomes" id="UP001595637">
    <property type="component" value="Unassembled WGS sequence"/>
</dbReference>
<dbReference type="CDD" id="cd00347">
    <property type="entry name" value="Flavin_utilizing_monoxygenases"/>
    <property type="match status" value="1"/>
</dbReference>
<dbReference type="PANTHER" id="PTHR30137">
    <property type="entry name" value="LUCIFERASE-LIKE MONOOXYGENASE"/>
    <property type="match status" value="1"/>
</dbReference>
<protein>
    <submittedName>
        <fullName evidence="3">LLM class flavin-dependent oxidoreductase</fullName>
        <ecNumber evidence="3">1.-.-.-</ecNumber>
    </submittedName>
</protein>
<evidence type="ECO:0000313" key="4">
    <source>
        <dbReference type="Proteomes" id="UP001595637"/>
    </source>
</evidence>
<dbReference type="PANTHER" id="PTHR30137:SF19">
    <property type="entry name" value="LUCIFERASE-LIKE MONOOXYGENASE"/>
    <property type="match status" value="1"/>
</dbReference>
<feature type="domain" description="Luciferase-like" evidence="2">
    <location>
        <begin position="1"/>
        <end position="290"/>
    </location>
</feature>
<name>A0ABV7N5Y8_9STAP</name>
<dbReference type="EC" id="1.-.-.-" evidence="3"/>
<dbReference type="Pfam" id="PF00296">
    <property type="entry name" value="Bac_luciferase"/>
    <property type="match status" value="1"/>
</dbReference>
<gene>
    <name evidence="3" type="ORF">ACFOEO_10505</name>
</gene>
<dbReference type="NCBIfam" id="TIGR03558">
    <property type="entry name" value="oxido_grp_1"/>
    <property type="match status" value="1"/>
</dbReference>
<dbReference type="InterPro" id="IPR036661">
    <property type="entry name" value="Luciferase-like_sf"/>
</dbReference>
<comment type="caution">
    <text evidence="3">The sequence shown here is derived from an EMBL/GenBank/DDBJ whole genome shotgun (WGS) entry which is preliminary data.</text>
</comment>
<dbReference type="InterPro" id="IPR011251">
    <property type="entry name" value="Luciferase-like_dom"/>
</dbReference>
<dbReference type="SUPFAM" id="SSF51679">
    <property type="entry name" value="Bacterial luciferase-like"/>
    <property type="match status" value="1"/>
</dbReference>
<dbReference type="GO" id="GO:0016491">
    <property type="term" value="F:oxidoreductase activity"/>
    <property type="evidence" value="ECO:0007669"/>
    <property type="project" value="UniProtKB-KW"/>
</dbReference>